<feature type="compositionally biased region" description="Low complexity" evidence="1">
    <location>
        <begin position="1049"/>
        <end position="1060"/>
    </location>
</feature>
<organism evidence="2">
    <name type="scientific">Ganoderma boninense</name>
    <dbReference type="NCBI Taxonomy" id="34458"/>
    <lineage>
        <taxon>Eukaryota</taxon>
        <taxon>Fungi</taxon>
        <taxon>Dikarya</taxon>
        <taxon>Basidiomycota</taxon>
        <taxon>Agaricomycotina</taxon>
        <taxon>Agaricomycetes</taxon>
        <taxon>Polyporales</taxon>
        <taxon>Polyporaceae</taxon>
        <taxon>Ganoderma</taxon>
    </lineage>
</organism>
<proteinExistence type="predicted"/>
<feature type="compositionally biased region" description="Basic residues" evidence="1">
    <location>
        <begin position="1019"/>
        <end position="1030"/>
    </location>
</feature>
<accession>A0A5K1JYX0</accession>
<feature type="compositionally biased region" description="Acidic residues" evidence="1">
    <location>
        <begin position="517"/>
        <end position="527"/>
    </location>
</feature>
<evidence type="ECO:0000313" key="2">
    <source>
        <dbReference type="EMBL" id="VWO97769.1"/>
    </source>
</evidence>
<evidence type="ECO:0000256" key="1">
    <source>
        <dbReference type="SAM" id="MobiDB-lite"/>
    </source>
</evidence>
<reference evidence="2" key="1">
    <citation type="submission" date="2019-10" db="EMBL/GenBank/DDBJ databases">
        <authorList>
            <person name="Nor Muhammad N."/>
        </authorList>
    </citation>
    <scope>NUCLEOTIDE SEQUENCE</scope>
</reference>
<feature type="compositionally biased region" description="Basic residues" evidence="1">
    <location>
        <begin position="444"/>
        <end position="458"/>
    </location>
</feature>
<feature type="compositionally biased region" description="Acidic residues" evidence="1">
    <location>
        <begin position="495"/>
        <end position="505"/>
    </location>
</feature>
<protein>
    <submittedName>
        <fullName evidence="2">Zn(2)-C6 fungal-type domain-containing protein</fullName>
    </submittedName>
</protein>
<feature type="compositionally biased region" description="Polar residues" evidence="1">
    <location>
        <begin position="962"/>
        <end position="979"/>
    </location>
</feature>
<feature type="region of interest" description="Disordered" evidence="1">
    <location>
        <begin position="363"/>
        <end position="407"/>
    </location>
</feature>
<feature type="compositionally biased region" description="Low complexity" evidence="1">
    <location>
        <begin position="537"/>
        <end position="553"/>
    </location>
</feature>
<feature type="compositionally biased region" description="Basic residues" evidence="1">
    <location>
        <begin position="363"/>
        <end position="372"/>
    </location>
</feature>
<feature type="compositionally biased region" description="Basic residues" evidence="1">
    <location>
        <begin position="656"/>
        <end position="669"/>
    </location>
</feature>
<feature type="compositionally biased region" description="Acidic residues" evidence="1">
    <location>
        <begin position="383"/>
        <end position="397"/>
    </location>
</feature>
<feature type="compositionally biased region" description="Polar residues" evidence="1">
    <location>
        <begin position="676"/>
        <end position="685"/>
    </location>
</feature>
<feature type="compositionally biased region" description="Basic and acidic residues" evidence="1">
    <location>
        <begin position="426"/>
        <end position="443"/>
    </location>
</feature>
<feature type="region of interest" description="Disordered" evidence="1">
    <location>
        <begin position="952"/>
        <end position="1076"/>
    </location>
</feature>
<name>A0A5K1JYX0_9APHY</name>
<feature type="compositionally biased region" description="Acidic residues" evidence="1">
    <location>
        <begin position="466"/>
        <end position="487"/>
    </location>
</feature>
<dbReference type="AlphaFoldDB" id="A0A5K1JYX0"/>
<gene>
    <name evidence="2" type="primary">I1RVT7</name>
</gene>
<feature type="region of interest" description="Disordered" evidence="1">
    <location>
        <begin position="426"/>
        <end position="755"/>
    </location>
</feature>
<feature type="compositionally biased region" description="Polar residues" evidence="1">
    <location>
        <begin position="609"/>
        <end position="635"/>
    </location>
</feature>
<dbReference type="EMBL" id="LR726515">
    <property type="protein sequence ID" value="VWO97769.1"/>
    <property type="molecule type" value="Genomic_DNA"/>
</dbReference>
<sequence>MYIFENFTLKVRYWFQNHAPVKKTRLPLSINHDFHPERVWGMRHKNDIRSGLQESIPDTVDADAPYVVQWNAKRKEMWHELSDEEKLIYKRLAVEWSLHGPDDDLKPDMAERRSVAWMKAVTLLFWQQCRMPIFIYGCFEDTKAELQGATFDTSLLFEDTDEWRGKPTFRSSKDWATDFRRYFYEFFTGYIRPDLASPDAMEYLRTTSKKVVEPFDFERTDEGWPLLPVAASSNTARRQEILRLWMRELYGASARVTSTFGIDDPTFVGFACGQEVLSVPWTSVTKVPDKFFDPGMLPPNFTIGDPSHIPRDPLGRFYDHVHKIQNGDVPDIPRFQFAHYEIGPESNREYPDAINTCDVTPWQRKRAKKKVNPPKFDAPPGNTDEEGDVDDAADDESDTVKPAKKGVKRALFKPGKKFYKQVEKLRKEKERAKARKDKAEAKAAKKANARARKGKGKAKGGNASSGDEDEWSEQEETPEEEEIVDFDAMDHDVPVDESEESAEDEPLSHSAEVPGDASDDSGEEVEGVLERYEDVLSSSAVRKSAARGARSSSTFHDSISNARVPPPPAQAEEQRRQPADTGEMRLPSSPVGDDSSPPPPKDERPRRSGQSMQAKASTQANPAHSASHGPSTHQASGEAERRHAADSNVAAATASRKPKPKPRVTKRKAAALADSPGNSKLQSDASSHREAAMASSTLRQSAGPIEHTPADDVGPVGAGGGRAPVREGAATVAAPSQRETVLGPSTPGTLTADAGPSAALGLDSDVLARDDDEWHVPTGVHLPPAHVPAHGPARLQYLRSLDSDSAYLNMLERAQGLLSETAAIRVQPPLFWASWGHKSPFLPREAHIPEKGPKTVQSIMNFLKKGVGAGCKPADAQRYCLVMGMVLKNIAVLHFLEPGDDWPESLPKYMETSALTFDMRAPLLAICATLFPPSSALASTAQPVDKEVVAERADGGPARKTANVQRTAAGSATGRTSRQQVKRQRDAPEELSPDDGPSNRASGASAPEDDVQPTQHVVAKAKRGTKKRTAHATGSDKVQRASTSAEGRASSSATPADAAPNPLPAIGARRSSRLRK</sequence>